<protein>
    <submittedName>
        <fullName evidence="4">Heat shock protein Hsp20</fullName>
    </submittedName>
</protein>
<dbReference type="STRING" id="653733.Selin_2422"/>
<name>E6W558_DESIS</name>
<dbReference type="AlphaFoldDB" id="E6W558"/>
<organism evidence="4 5">
    <name type="scientific">Desulfurispirillum indicum (strain ATCC BAA-1389 / DSM 22839 / S5)</name>
    <dbReference type="NCBI Taxonomy" id="653733"/>
    <lineage>
        <taxon>Bacteria</taxon>
        <taxon>Pseudomonadati</taxon>
        <taxon>Chrysiogenota</taxon>
        <taxon>Chrysiogenia</taxon>
        <taxon>Chrysiogenales</taxon>
        <taxon>Chrysiogenaceae</taxon>
        <taxon>Desulfurispirillum</taxon>
    </lineage>
</organism>
<keyword evidence="5" id="KW-1185">Reference proteome</keyword>
<proteinExistence type="inferred from homology"/>
<dbReference type="PANTHER" id="PTHR11527">
    <property type="entry name" value="HEAT-SHOCK PROTEIN 20 FAMILY MEMBER"/>
    <property type="match status" value="1"/>
</dbReference>
<evidence type="ECO:0000256" key="2">
    <source>
        <dbReference type="RuleBase" id="RU003616"/>
    </source>
</evidence>
<comment type="similarity">
    <text evidence="1 2">Belongs to the small heat shock protein (HSP20) family.</text>
</comment>
<dbReference type="SUPFAM" id="SSF49764">
    <property type="entry name" value="HSP20-like chaperones"/>
    <property type="match status" value="1"/>
</dbReference>
<accession>E6W558</accession>
<feature type="domain" description="SHSP" evidence="3">
    <location>
        <begin position="26"/>
        <end position="140"/>
    </location>
</feature>
<evidence type="ECO:0000313" key="5">
    <source>
        <dbReference type="Proteomes" id="UP000002572"/>
    </source>
</evidence>
<sequence>MSVLHFQLLMENGEDMTPQSSYLARHFGNTGFPPMDIFETSEAYFLEIDLPGGIDPQQVNLSYGAGNLVIRGKLPHPALPEGGRYLQVERQAGQFHRVVHLSAPVRPRDISTRYDLGVLTITIPKEHHYEIQIEEHYAGQ</sequence>
<dbReference type="InterPro" id="IPR031107">
    <property type="entry name" value="Small_HSP"/>
</dbReference>
<dbReference type="InterPro" id="IPR002068">
    <property type="entry name" value="A-crystallin/Hsp20_dom"/>
</dbReference>
<dbReference type="eggNOG" id="COG0071">
    <property type="taxonomic scope" value="Bacteria"/>
</dbReference>
<dbReference type="CDD" id="cd06464">
    <property type="entry name" value="ACD_sHsps-like"/>
    <property type="match status" value="1"/>
</dbReference>
<gene>
    <name evidence="4" type="ordered locus">Selin_2422</name>
</gene>
<evidence type="ECO:0000259" key="3">
    <source>
        <dbReference type="PROSITE" id="PS01031"/>
    </source>
</evidence>
<dbReference type="OrthoDB" id="9811615at2"/>
<reference evidence="4 5" key="1">
    <citation type="submission" date="2010-12" db="EMBL/GenBank/DDBJ databases">
        <title>Complete sequence of Desulfurispirillum indicum S5.</title>
        <authorList>
            <consortium name="US DOE Joint Genome Institute"/>
            <person name="Lucas S."/>
            <person name="Copeland A."/>
            <person name="Lapidus A."/>
            <person name="Cheng J.-F."/>
            <person name="Goodwin L."/>
            <person name="Pitluck S."/>
            <person name="Chertkov O."/>
            <person name="Held B."/>
            <person name="Detter J.C."/>
            <person name="Han C."/>
            <person name="Tapia R."/>
            <person name="Land M."/>
            <person name="Hauser L."/>
            <person name="Kyrpides N."/>
            <person name="Ivanova N."/>
            <person name="Mikhailova N."/>
            <person name="Haggblom M."/>
            <person name="Rauschenbach I."/>
            <person name="Bini E."/>
            <person name="Woyke T."/>
        </authorList>
    </citation>
    <scope>NUCLEOTIDE SEQUENCE [LARGE SCALE GENOMIC DNA]</scope>
    <source>
        <strain evidence="5">ATCC BAA-1389 / DSM 22839 / S5</strain>
    </source>
</reference>
<dbReference type="Pfam" id="PF00011">
    <property type="entry name" value="HSP20"/>
    <property type="match status" value="1"/>
</dbReference>
<evidence type="ECO:0000313" key="4">
    <source>
        <dbReference type="EMBL" id="ADU67137.1"/>
    </source>
</evidence>
<dbReference type="KEGG" id="din:Selin_2422"/>
<dbReference type="HOGENOM" id="CLU_1831932_0_0_0"/>
<dbReference type="RefSeq" id="WP_013507008.1">
    <property type="nucleotide sequence ID" value="NC_014836.1"/>
</dbReference>
<keyword evidence="4" id="KW-0346">Stress response</keyword>
<dbReference type="Proteomes" id="UP000002572">
    <property type="component" value="Chromosome"/>
</dbReference>
<dbReference type="PROSITE" id="PS01031">
    <property type="entry name" value="SHSP"/>
    <property type="match status" value="1"/>
</dbReference>
<dbReference type="InterPro" id="IPR008978">
    <property type="entry name" value="HSP20-like_chaperone"/>
</dbReference>
<evidence type="ECO:0000256" key="1">
    <source>
        <dbReference type="PROSITE-ProRule" id="PRU00285"/>
    </source>
</evidence>
<dbReference type="InParanoid" id="E6W558"/>
<dbReference type="Gene3D" id="2.60.40.790">
    <property type="match status" value="1"/>
</dbReference>
<dbReference type="EMBL" id="CP002432">
    <property type="protein sequence ID" value="ADU67137.1"/>
    <property type="molecule type" value="Genomic_DNA"/>
</dbReference>